<gene>
    <name evidence="2" type="ORF">CH357_07280</name>
</gene>
<evidence type="ECO:0000313" key="3">
    <source>
        <dbReference type="Proteomes" id="UP000232196"/>
    </source>
</evidence>
<dbReference type="OrthoDB" id="344539at2"/>
<evidence type="ECO:0000313" key="2">
    <source>
        <dbReference type="EMBL" id="PJZ26290.1"/>
    </source>
</evidence>
<accession>A0A2M9XF42</accession>
<name>A0A2M9XF42_9LEPT</name>
<reference evidence="2 3" key="1">
    <citation type="submission" date="2017-07" db="EMBL/GenBank/DDBJ databases">
        <title>Leptospira spp. isolated from tropical soils.</title>
        <authorList>
            <person name="Thibeaux R."/>
            <person name="Iraola G."/>
            <person name="Ferres I."/>
            <person name="Bierque E."/>
            <person name="Girault D."/>
            <person name="Soupe-Gilbert M.-E."/>
            <person name="Picardeau M."/>
            <person name="Goarant C."/>
        </authorList>
    </citation>
    <scope>NUCLEOTIDE SEQUENCE [LARGE SCALE GENOMIC DNA]</scope>
    <source>
        <strain evidence="2 3">MCA1-C-A1</strain>
    </source>
</reference>
<dbReference type="RefSeq" id="WP_100706077.1">
    <property type="nucleotide sequence ID" value="NZ_NPDL01000003.1"/>
</dbReference>
<proteinExistence type="predicted"/>
<evidence type="ECO:0000256" key="1">
    <source>
        <dbReference type="SAM" id="MobiDB-lite"/>
    </source>
</evidence>
<keyword evidence="3" id="KW-1185">Reference proteome</keyword>
<dbReference type="AlphaFoldDB" id="A0A2M9XF42"/>
<dbReference type="Proteomes" id="UP000232196">
    <property type="component" value="Unassembled WGS sequence"/>
</dbReference>
<protein>
    <submittedName>
        <fullName evidence="2">Uncharacterized protein</fullName>
    </submittedName>
</protein>
<sequence>MKIKVAHLLRKTEEIDRDLTELGKIKDRIAADRDYSESLKVSIGAEMDKLSSQKQEMLSMKTKETPSDWNSSGPPSGARAAEGLYQDNEKRLTREISVEIQGKKQQPARKTIHKY</sequence>
<feature type="compositionally biased region" description="Basic residues" evidence="1">
    <location>
        <begin position="106"/>
        <end position="115"/>
    </location>
</feature>
<feature type="region of interest" description="Disordered" evidence="1">
    <location>
        <begin position="50"/>
        <end position="115"/>
    </location>
</feature>
<feature type="compositionally biased region" description="Basic and acidic residues" evidence="1">
    <location>
        <begin position="87"/>
        <end position="97"/>
    </location>
</feature>
<comment type="caution">
    <text evidence="2">The sequence shown here is derived from an EMBL/GenBank/DDBJ whole genome shotgun (WGS) entry which is preliminary data.</text>
</comment>
<organism evidence="2 3">
    <name type="scientific">Leptospira hartskeerlii</name>
    <dbReference type="NCBI Taxonomy" id="2023177"/>
    <lineage>
        <taxon>Bacteria</taxon>
        <taxon>Pseudomonadati</taxon>
        <taxon>Spirochaetota</taxon>
        <taxon>Spirochaetia</taxon>
        <taxon>Leptospirales</taxon>
        <taxon>Leptospiraceae</taxon>
        <taxon>Leptospira</taxon>
    </lineage>
</organism>
<dbReference type="EMBL" id="NPDN01000003">
    <property type="protein sequence ID" value="PJZ26290.1"/>
    <property type="molecule type" value="Genomic_DNA"/>
</dbReference>